<dbReference type="InterPro" id="IPR007369">
    <property type="entry name" value="Peptidase_A22B_SPP"/>
</dbReference>
<feature type="transmembrane region" description="Helical" evidence="8">
    <location>
        <begin position="36"/>
        <end position="60"/>
    </location>
</feature>
<comment type="subcellular location">
    <subcellularLocation>
        <location evidence="1">Endoplasmic reticulum membrane</location>
        <topology evidence="1">Multi-pass membrane protein</topology>
    </subcellularLocation>
</comment>
<keyword evidence="5" id="KW-0256">Endoplasmic reticulum</keyword>
<protein>
    <submittedName>
        <fullName evidence="9">Peptidase A22B, signal peptide peptidase</fullName>
    </submittedName>
</protein>
<dbReference type="Proteomes" id="UP000095038">
    <property type="component" value="Unassembled WGS sequence"/>
</dbReference>
<accession>A0A1D2VIK8</accession>
<dbReference type="InParanoid" id="A0A1D2VIK8"/>
<dbReference type="GO" id="GO:0098553">
    <property type="term" value="C:lumenal side of endoplasmic reticulum membrane"/>
    <property type="evidence" value="ECO:0007669"/>
    <property type="project" value="TreeGrafter"/>
</dbReference>
<dbReference type="RefSeq" id="XP_020047771.1">
    <property type="nucleotide sequence ID" value="XM_020189592.1"/>
</dbReference>
<comment type="similarity">
    <text evidence="2">Belongs to the peptidase A22B family.</text>
</comment>
<evidence type="ECO:0000256" key="7">
    <source>
        <dbReference type="ARBA" id="ARBA00023136"/>
    </source>
</evidence>
<feature type="transmembrane region" description="Helical" evidence="8">
    <location>
        <begin position="99"/>
        <end position="117"/>
    </location>
</feature>
<dbReference type="GO" id="GO:0033619">
    <property type="term" value="P:membrane protein proteolysis"/>
    <property type="evidence" value="ECO:0007669"/>
    <property type="project" value="TreeGrafter"/>
</dbReference>
<name>A0A1D2VIK8_9ASCO</name>
<keyword evidence="3 8" id="KW-0812">Transmembrane</keyword>
<dbReference type="InterPro" id="IPR006639">
    <property type="entry name" value="Preselin/SPP"/>
</dbReference>
<dbReference type="OrthoDB" id="29661at2759"/>
<gene>
    <name evidence="9" type="ORF">ASCRUDRAFT_19533</name>
</gene>
<keyword evidence="10" id="KW-1185">Reference proteome</keyword>
<dbReference type="Pfam" id="PF04258">
    <property type="entry name" value="Peptidase_A22B"/>
    <property type="match status" value="1"/>
</dbReference>
<evidence type="ECO:0000313" key="10">
    <source>
        <dbReference type="Proteomes" id="UP000095038"/>
    </source>
</evidence>
<dbReference type="PANTHER" id="PTHR12174:SF23">
    <property type="entry name" value="MINOR HISTOCOMPATIBILITY ANTIGEN H13"/>
    <property type="match status" value="1"/>
</dbReference>
<evidence type="ECO:0000256" key="4">
    <source>
        <dbReference type="ARBA" id="ARBA00022801"/>
    </source>
</evidence>
<dbReference type="PANTHER" id="PTHR12174">
    <property type="entry name" value="SIGNAL PEPTIDE PEPTIDASE"/>
    <property type="match status" value="1"/>
</dbReference>
<keyword evidence="6 8" id="KW-1133">Transmembrane helix</keyword>
<feature type="non-terminal residue" evidence="9">
    <location>
        <position position="211"/>
    </location>
</feature>
<dbReference type="EMBL" id="KV454479">
    <property type="protein sequence ID" value="ODV61464.1"/>
    <property type="molecule type" value="Genomic_DNA"/>
</dbReference>
<dbReference type="SMART" id="SM00730">
    <property type="entry name" value="PSN"/>
    <property type="match status" value="1"/>
</dbReference>
<evidence type="ECO:0000313" key="9">
    <source>
        <dbReference type="EMBL" id="ODV61464.1"/>
    </source>
</evidence>
<evidence type="ECO:0000256" key="1">
    <source>
        <dbReference type="ARBA" id="ARBA00004477"/>
    </source>
</evidence>
<proteinExistence type="inferred from homology"/>
<dbReference type="STRING" id="1344418.A0A1D2VIK8"/>
<evidence type="ECO:0000256" key="6">
    <source>
        <dbReference type="ARBA" id="ARBA00022989"/>
    </source>
</evidence>
<reference evidence="10" key="1">
    <citation type="submission" date="2016-05" db="EMBL/GenBank/DDBJ databases">
        <title>Comparative genomics of biotechnologically important yeasts.</title>
        <authorList>
            <consortium name="DOE Joint Genome Institute"/>
            <person name="Riley R."/>
            <person name="Haridas S."/>
            <person name="Wolfe K.H."/>
            <person name="Lopes M.R."/>
            <person name="Hittinger C.T."/>
            <person name="Goker M."/>
            <person name="Salamov A."/>
            <person name="Wisecaver J."/>
            <person name="Long T.M."/>
            <person name="Aerts A.L."/>
            <person name="Barry K."/>
            <person name="Choi C."/>
            <person name="Clum A."/>
            <person name="Coughlan A.Y."/>
            <person name="Deshpande S."/>
            <person name="Douglass A.P."/>
            <person name="Hanson S.J."/>
            <person name="Klenk H.-P."/>
            <person name="Labutti K."/>
            <person name="Lapidus A."/>
            <person name="Lindquist E."/>
            <person name="Lipzen A."/>
            <person name="Meier-Kolthoff J.P."/>
            <person name="Ohm R.A."/>
            <person name="Otillar R.P."/>
            <person name="Pangilinan J."/>
            <person name="Peng Y."/>
            <person name="Rokas A."/>
            <person name="Rosa C.A."/>
            <person name="Scheuner C."/>
            <person name="Sibirny A.A."/>
            <person name="Slot J.C."/>
            <person name="Stielow J.B."/>
            <person name="Sun H."/>
            <person name="Kurtzman C.P."/>
            <person name="Blackwell M."/>
            <person name="Grigoriev I.V."/>
            <person name="Jeffries T.W."/>
        </authorList>
    </citation>
    <scope>NUCLEOTIDE SEQUENCE [LARGE SCALE GENOMIC DNA]</scope>
    <source>
        <strain evidence="10">DSM 1968</strain>
    </source>
</reference>
<sequence length="211" mass="24273">IKYNGNNNWVLSNILGSCFSIFGIQNAKINSFKTGFIMLTGLFFYDIYFVFGTDIMVTVATNMEIPVKILIPRAPEIKDYDFTGLIPIIKMSMLGLGDIVIPGIFISLCLRFDLFKYHESQKEKTEFHHLNAYTKSYFHNAIISYVFGLSLTMLFLNVFHAAQPALLYLCPSIIIFTVVKAWLSNDLRLLWNYTEGDEEKDEDEDEDKNED</sequence>
<dbReference type="GO" id="GO:0006465">
    <property type="term" value="P:signal peptide processing"/>
    <property type="evidence" value="ECO:0007669"/>
    <property type="project" value="TreeGrafter"/>
</dbReference>
<dbReference type="GO" id="GO:0098554">
    <property type="term" value="C:cytoplasmic side of endoplasmic reticulum membrane"/>
    <property type="evidence" value="ECO:0007669"/>
    <property type="project" value="TreeGrafter"/>
</dbReference>
<dbReference type="AlphaFoldDB" id="A0A1D2VIK8"/>
<feature type="transmembrane region" description="Helical" evidence="8">
    <location>
        <begin position="165"/>
        <end position="183"/>
    </location>
</feature>
<keyword evidence="4" id="KW-0378">Hydrolase</keyword>
<dbReference type="GeneID" id="30963228"/>
<evidence type="ECO:0000256" key="5">
    <source>
        <dbReference type="ARBA" id="ARBA00022824"/>
    </source>
</evidence>
<evidence type="ECO:0000256" key="2">
    <source>
        <dbReference type="ARBA" id="ARBA00006859"/>
    </source>
</evidence>
<keyword evidence="7 8" id="KW-0472">Membrane</keyword>
<organism evidence="9 10">
    <name type="scientific">Ascoidea rubescens DSM 1968</name>
    <dbReference type="NCBI Taxonomy" id="1344418"/>
    <lineage>
        <taxon>Eukaryota</taxon>
        <taxon>Fungi</taxon>
        <taxon>Dikarya</taxon>
        <taxon>Ascomycota</taxon>
        <taxon>Saccharomycotina</taxon>
        <taxon>Saccharomycetes</taxon>
        <taxon>Ascoideaceae</taxon>
        <taxon>Ascoidea</taxon>
    </lineage>
</organism>
<evidence type="ECO:0000256" key="3">
    <source>
        <dbReference type="ARBA" id="ARBA00022692"/>
    </source>
</evidence>
<feature type="non-terminal residue" evidence="9">
    <location>
        <position position="1"/>
    </location>
</feature>
<dbReference type="GO" id="GO:0042500">
    <property type="term" value="F:aspartic endopeptidase activity, intramembrane cleaving"/>
    <property type="evidence" value="ECO:0007669"/>
    <property type="project" value="InterPro"/>
</dbReference>
<evidence type="ECO:0000256" key="8">
    <source>
        <dbReference type="SAM" id="Phobius"/>
    </source>
</evidence>
<feature type="transmembrane region" description="Helical" evidence="8">
    <location>
        <begin position="137"/>
        <end position="159"/>
    </location>
</feature>